<dbReference type="PATRIC" id="fig|317.175.peg.1186"/>
<evidence type="ECO:0000256" key="1">
    <source>
        <dbReference type="ARBA" id="ARBA00004236"/>
    </source>
</evidence>
<dbReference type="RefSeq" id="WP_032626840.1">
    <property type="nucleotide sequence ID" value="NZ_JPQU01000021.1"/>
</dbReference>
<keyword evidence="14" id="KW-1185">Reference proteome</keyword>
<feature type="binding site" description="axial binding residue" evidence="10">
    <location>
        <position position="47"/>
    </location>
    <ligand>
        <name>heme c</name>
        <dbReference type="ChEBI" id="CHEBI:61717"/>
        <label>1</label>
    </ligand>
    <ligandPart>
        <name>Fe</name>
        <dbReference type="ChEBI" id="CHEBI:18248"/>
    </ligandPart>
</feature>
<dbReference type="PANTHER" id="PTHR35008:SF8">
    <property type="entry name" value="ALCOHOL DEHYDROGENASE CYTOCHROME C SUBUNIT"/>
    <property type="match status" value="1"/>
</dbReference>
<evidence type="ECO:0000256" key="4">
    <source>
        <dbReference type="ARBA" id="ARBA00022723"/>
    </source>
</evidence>
<keyword evidence="4 10" id="KW-0479">Metal-binding</keyword>
<feature type="signal peptide" evidence="11">
    <location>
        <begin position="1"/>
        <end position="21"/>
    </location>
</feature>
<feature type="binding site" description="covalent" evidence="9">
    <location>
        <position position="313"/>
    </location>
    <ligand>
        <name>heme c</name>
        <dbReference type="ChEBI" id="CHEBI:61717"/>
        <label>3</label>
    </ligand>
</feature>
<evidence type="ECO:0000256" key="5">
    <source>
        <dbReference type="ARBA" id="ARBA00022729"/>
    </source>
</evidence>
<comment type="caution">
    <text evidence="13">The sequence shown here is derived from an EMBL/GenBank/DDBJ whole genome shotgun (WGS) entry which is preliminary data.</text>
</comment>
<accession>A0A085VNZ5</accession>
<evidence type="ECO:0000313" key="13">
    <source>
        <dbReference type="EMBL" id="KFE57158.1"/>
    </source>
</evidence>
<keyword evidence="6" id="KW-0677">Repeat</keyword>
<dbReference type="OrthoDB" id="9811281at2"/>
<dbReference type="GO" id="GO:0005886">
    <property type="term" value="C:plasma membrane"/>
    <property type="evidence" value="ECO:0007669"/>
    <property type="project" value="UniProtKB-SubCell"/>
</dbReference>
<feature type="domain" description="Cytochrome c" evidence="12">
    <location>
        <begin position="174"/>
        <end position="283"/>
    </location>
</feature>
<dbReference type="InterPro" id="IPR036909">
    <property type="entry name" value="Cyt_c-like_dom_sf"/>
</dbReference>
<dbReference type="GO" id="GO:0005506">
    <property type="term" value="F:iron ion binding"/>
    <property type="evidence" value="ECO:0007669"/>
    <property type="project" value="InterPro"/>
</dbReference>
<dbReference type="EMBL" id="JPQU01000021">
    <property type="protein sequence ID" value="KFE57158.1"/>
    <property type="molecule type" value="Genomic_DNA"/>
</dbReference>
<feature type="binding site" description="axial binding residue" evidence="10">
    <location>
        <position position="193"/>
    </location>
    <ligand>
        <name>heme c</name>
        <dbReference type="ChEBI" id="CHEBI:61717"/>
        <label>2</label>
    </ligand>
    <ligandPart>
        <name>Fe</name>
        <dbReference type="ChEBI" id="CHEBI:18248"/>
    </ligandPart>
</feature>
<dbReference type="GO" id="GO:0009055">
    <property type="term" value="F:electron transfer activity"/>
    <property type="evidence" value="ECO:0007669"/>
    <property type="project" value="InterPro"/>
</dbReference>
<feature type="binding site" description="axial binding residue" evidence="10">
    <location>
        <position position="317"/>
    </location>
    <ligand>
        <name>heme c</name>
        <dbReference type="ChEBI" id="CHEBI:61717"/>
        <label>3</label>
    </ligand>
    <ligandPart>
        <name>Fe</name>
        <dbReference type="ChEBI" id="CHEBI:18248"/>
    </ligandPart>
</feature>
<feature type="binding site" description="covalent" evidence="9">
    <location>
        <position position="43"/>
    </location>
    <ligand>
        <name>heme c</name>
        <dbReference type="ChEBI" id="CHEBI:61717"/>
        <label>1</label>
    </ligand>
</feature>
<evidence type="ECO:0000256" key="3">
    <source>
        <dbReference type="ARBA" id="ARBA00022617"/>
    </source>
</evidence>
<dbReference type="PIRSF" id="PIRSF000018">
    <property type="entry name" value="Mb_ADH_cyt_c"/>
    <property type="match status" value="1"/>
</dbReference>
<evidence type="ECO:0000256" key="10">
    <source>
        <dbReference type="PIRSR" id="PIRSR000018-51"/>
    </source>
</evidence>
<evidence type="ECO:0000313" key="14">
    <source>
        <dbReference type="Proteomes" id="UP000028631"/>
    </source>
</evidence>
<keyword evidence="8" id="KW-0472">Membrane</keyword>
<gene>
    <name evidence="13" type="ORF">IV01_05645</name>
</gene>
<dbReference type="InterPro" id="IPR051459">
    <property type="entry name" value="Cytochrome_c-type_DH"/>
</dbReference>
<evidence type="ECO:0000256" key="7">
    <source>
        <dbReference type="ARBA" id="ARBA00023004"/>
    </source>
</evidence>
<feature type="binding site" description="covalent" evidence="9">
    <location>
        <position position="192"/>
    </location>
    <ligand>
        <name>heme c</name>
        <dbReference type="ChEBI" id="CHEBI:61717"/>
        <label>2</label>
    </ligand>
</feature>
<keyword evidence="3 9" id="KW-0349">Heme</keyword>
<feature type="chain" id="PRO_5001799096" evidence="11">
    <location>
        <begin position="22"/>
        <end position="408"/>
    </location>
</feature>
<proteinExistence type="predicted"/>
<dbReference type="InterPro" id="IPR014353">
    <property type="entry name" value="Membr-bd_ADH_cyt_c"/>
</dbReference>
<feature type="domain" description="Cytochrome c" evidence="12">
    <location>
        <begin position="29"/>
        <end position="132"/>
    </location>
</feature>
<protein>
    <submittedName>
        <fullName evidence="13">Alcohol dehydrogenase</fullName>
    </submittedName>
</protein>
<evidence type="ECO:0000259" key="12">
    <source>
        <dbReference type="PROSITE" id="PS51007"/>
    </source>
</evidence>
<dbReference type="Gene3D" id="1.10.760.10">
    <property type="entry name" value="Cytochrome c-like domain"/>
    <property type="match status" value="2"/>
</dbReference>
<reference evidence="13 14" key="1">
    <citation type="submission" date="2014-07" db="EMBL/GenBank/DDBJ databases">
        <title>Draft Genome Sequences of Environmental Pseudomonas syringae strains.</title>
        <authorList>
            <person name="Baltrus D.A."/>
            <person name="Berge O."/>
            <person name="Morris C."/>
        </authorList>
    </citation>
    <scope>NUCLEOTIDE SEQUENCE [LARGE SCALE GENOMIC DNA]</scope>
    <source>
        <strain evidence="13 14">GAW0119</strain>
    </source>
</reference>
<organism evidence="13 14">
    <name type="scientific">Pseudomonas syringae</name>
    <dbReference type="NCBI Taxonomy" id="317"/>
    <lineage>
        <taxon>Bacteria</taxon>
        <taxon>Pseudomonadati</taxon>
        <taxon>Pseudomonadota</taxon>
        <taxon>Gammaproteobacteria</taxon>
        <taxon>Pseudomonadales</taxon>
        <taxon>Pseudomonadaceae</taxon>
        <taxon>Pseudomonas</taxon>
    </lineage>
</organism>
<dbReference type="GO" id="GO:0016614">
    <property type="term" value="F:oxidoreductase activity, acting on CH-OH group of donors"/>
    <property type="evidence" value="ECO:0007669"/>
    <property type="project" value="InterPro"/>
</dbReference>
<feature type="binding site" description="covalent" evidence="9">
    <location>
        <position position="46"/>
    </location>
    <ligand>
        <name>heme c</name>
        <dbReference type="ChEBI" id="CHEBI:61717"/>
        <label>1</label>
    </ligand>
</feature>
<keyword evidence="5 11" id="KW-0732">Signal</keyword>
<feature type="domain" description="Cytochrome c" evidence="12">
    <location>
        <begin position="300"/>
        <end position="387"/>
    </location>
</feature>
<dbReference type="Pfam" id="PF00034">
    <property type="entry name" value="Cytochrom_C"/>
    <property type="match status" value="2"/>
</dbReference>
<dbReference type="InterPro" id="IPR009056">
    <property type="entry name" value="Cyt_c-like_dom"/>
</dbReference>
<keyword evidence="7 10" id="KW-0408">Iron</keyword>
<feature type="binding site" description="covalent" evidence="9">
    <location>
        <position position="316"/>
    </location>
    <ligand>
        <name>heme c</name>
        <dbReference type="ChEBI" id="CHEBI:61717"/>
        <label>3</label>
    </ligand>
</feature>
<dbReference type="PROSITE" id="PS51007">
    <property type="entry name" value="CYTC"/>
    <property type="match status" value="3"/>
</dbReference>
<evidence type="ECO:0000256" key="2">
    <source>
        <dbReference type="ARBA" id="ARBA00022475"/>
    </source>
</evidence>
<sequence length="408" mass="44076">MKTLNYALAALAASFALNTYATDQAADPALIAKGEYLTRAADCVACHVTPGGKPFAGGLSFKLPFGTLYSPNITPDKETGIGNWTDDDFVSALQKGVGKDGKHYYPAFPYTSYTLMPREDILAIKAYLFSLEPISQKPKENDIGFPFNQRWGMFFWNAVFADNGRFVPDSKQSEEWNRGAYLVQGPGHCGECHTPRNIFQAMSSGKSLAGGEIGNWQAYNISSDPKHGIGAWPQEALVSYLSKGYAPGYGGAGGPMADAVEHSLRFLTPADLNAIAVYLKSTPARSQGVPRPMVAINNQVDKGLGHKVFTDSCVACHRLDGTGNQSPIATLNGLKTINDPTGTNLMATLLEGHTQGAMRVDQRMPDFARNYSDTELAAVSTYVLRRFGQSNGEVKAKDVAKSREASLH</sequence>
<dbReference type="PANTHER" id="PTHR35008">
    <property type="entry name" value="BLL4482 PROTEIN-RELATED"/>
    <property type="match status" value="1"/>
</dbReference>
<evidence type="ECO:0000256" key="6">
    <source>
        <dbReference type="ARBA" id="ARBA00022737"/>
    </source>
</evidence>
<dbReference type="AlphaFoldDB" id="A0A085VNZ5"/>
<comment type="cofactor">
    <cofactor evidence="9">
        <name>heme c</name>
        <dbReference type="ChEBI" id="CHEBI:61717"/>
    </cofactor>
    <text evidence="9">Binds 3 heme c groups covalently per subunit.</text>
</comment>
<name>A0A085VNZ5_PSESX</name>
<comment type="subcellular location">
    <subcellularLocation>
        <location evidence="1">Cell membrane</location>
    </subcellularLocation>
</comment>
<evidence type="ECO:0000256" key="9">
    <source>
        <dbReference type="PIRSR" id="PIRSR000018-50"/>
    </source>
</evidence>
<evidence type="ECO:0000256" key="11">
    <source>
        <dbReference type="SAM" id="SignalP"/>
    </source>
</evidence>
<dbReference type="SUPFAM" id="SSF46626">
    <property type="entry name" value="Cytochrome c"/>
    <property type="match status" value="3"/>
</dbReference>
<evidence type="ECO:0000256" key="8">
    <source>
        <dbReference type="ARBA" id="ARBA00023136"/>
    </source>
</evidence>
<dbReference type="GO" id="GO:0020037">
    <property type="term" value="F:heme binding"/>
    <property type="evidence" value="ECO:0007669"/>
    <property type="project" value="InterPro"/>
</dbReference>
<feature type="binding site" description="covalent" evidence="9">
    <location>
        <position position="189"/>
    </location>
    <ligand>
        <name>heme c</name>
        <dbReference type="ChEBI" id="CHEBI:61717"/>
        <label>2</label>
    </ligand>
</feature>
<dbReference type="Proteomes" id="UP000028631">
    <property type="component" value="Unassembled WGS sequence"/>
</dbReference>
<keyword evidence="2" id="KW-1003">Cell membrane</keyword>